<dbReference type="CDD" id="cd00761">
    <property type="entry name" value="Glyco_tranf_GTA_type"/>
    <property type="match status" value="1"/>
</dbReference>
<dbReference type="PANTHER" id="PTHR22916">
    <property type="entry name" value="GLYCOSYLTRANSFERASE"/>
    <property type="match status" value="1"/>
</dbReference>
<gene>
    <name evidence="2" type="ORF">S03H2_21973</name>
</gene>
<evidence type="ECO:0000313" key="2">
    <source>
        <dbReference type="EMBL" id="GAH33039.1"/>
    </source>
</evidence>
<dbReference type="InterPro" id="IPR029044">
    <property type="entry name" value="Nucleotide-diphossugar_trans"/>
</dbReference>
<reference evidence="2" key="1">
    <citation type="journal article" date="2014" name="Front. Microbiol.">
        <title>High frequency of phylogenetically diverse reductive dehalogenase-homologous genes in deep subseafloor sedimentary metagenomes.</title>
        <authorList>
            <person name="Kawai M."/>
            <person name="Futagami T."/>
            <person name="Toyoda A."/>
            <person name="Takaki Y."/>
            <person name="Nishi S."/>
            <person name="Hori S."/>
            <person name="Arai W."/>
            <person name="Tsubouchi T."/>
            <person name="Morono Y."/>
            <person name="Uchiyama I."/>
            <person name="Ito T."/>
            <person name="Fujiyama A."/>
            <person name="Inagaki F."/>
            <person name="Takami H."/>
        </authorList>
    </citation>
    <scope>NUCLEOTIDE SEQUENCE</scope>
    <source>
        <strain evidence="2">Expedition CK06-06</strain>
    </source>
</reference>
<dbReference type="SUPFAM" id="SSF53448">
    <property type="entry name" value="Nucleotide-diphospho-sugar transferases"/>
    <property type="match status" value="1"/>
</dbReference>
<dbReference type="EMBL" id="BARU01011762">
    <property type="protein sequence ID" value="GAH33039.1"/>
    <property type="molecule type" value="Genomic_DNA"/>
</dbReference>
<organism evidence="2">
    <name type="scientific">marine sediment metagenome</name>
    <dbReference type="NCBI Taxonomy" id="412755"/>
    <lineage>
        <taxon>unclassified sequences</taxon>
        <taxon>metagenomes</taxon>
        <taxon>ecological metagenomes</taxon>
    </lineage>
</organism>
<feature type="non-terminal residue" evidence="2">
    <location>
        <position position="203"/>
    </location>
</feature>
<dbReference type="GO" id="GO:0016758">
    <property type="term" value="F:hexosyltransferase activity"/>
    <property type="evidence" value="ECO:0007669"/>
    <property type="project" value="UniProtKB-ARBA"/>
</dbReference>
<dbReference type="PANTHER" id="PTHR22916:SF3">
    <property type="entry name" value="UDP-GLCNAC:BETAGAL BETA-1,3-N-ACETYLGLUCOSAMINYLTRANSFERASE-LIKE PROTEIN 1"/>
    <property type="match status" value="1"/>
</dbReference>
<feature type="domain" description="Glycosyltransferase 2-like" evidence="1">
    <location>
        <begin position="50"/>
        <end position="180"/>
    </location>
</feature>
<dbReference type="AlphaFoldDB" id="X1FUP2"/>
<accession>X1FUP2</accession>
<dbReference type="Pfam" id="PF00535">
    <property type="entry name" value="Glycos_transf_2"/>
    <property type="match status" value="1"/>
</dbReference>
<evidence type="ECO:0000259" key="1">
    <source>
        <dbReference type="Pfam" id="PF00535"/>
    </source>
</evidence>
<protein>
    <recommendedName>
        <fullName evidence="1">Glycosyltransferase 2-like domain-containing protein</fullName>
    </recommendedName>
</protein>
<comment type="caution">
    <text evidence="2">The sequence shown here is derived from an EMBL/GenBank/DDBJ whole genome shotgun (WGS) entry which is preliminary data.</text>
</comment>
<name>X1FUP2_9ZZZZ</name>
<proteinExistence type="predicted"/>
<sequence>MFTLERMIDEHVCLYEKLAENAEKKSYVPPEGKVALPASYSKPEYEYLLSAIVSTYNSERFLRDCLDDLERQTIADKLEIIVVNSGSQENEEAIVREYQQSHNNIVYIKTEHREGVYAAWNWAVKAVRGKFITNANTDDRHREDALEIMAKTLLANPDVALVYGDQICTDTPNGTFANHHATEIAKRPEYSQGRLLFGCCVGS</sequence>
<dbReference type="InterPro" id="IPR001173">
    <property type="entry name" value="Glyco_trans_2-like"/>
</dbReference>
<dbReference type="Gene3D" id="3.90.550.10">
    <property type="entry name" value="Spore Coat Polysaccharide Biosynthesis Protein SpsA, Chain A"/>
    <property type="match status" value="1"/>
</dbReference>